<dbReference type="EMBL" id="DS113575">
    <property type="protein sequence ID" value="EAY01190.1"/>
    <property type="molecule type" value="Genomic_DNA"/>
</dbReference>
<dbReference type="InParanoid" id="A2F1M5"/>
<reference evidence="1" key="1">
    <citation type="submission" date="2006-10" db="EMBL/GenBank/DDBJ databases">
        <authorList>
            <person name="Amadeo P."/>
            <person name="Zhao Q."/>
            <person name="Wortman J."/>
            <person name="Fraser-Liggett C."/>
            <person name="Carlton J."/>
        </authorList>
    </citation>
    <scope>NUCLEOTIDE SEQUENCE</scope>
    <source>
        <strain evidence="1">G3</strain>
    </source>
</reference>
<sequence length="887" mass="102881">MAEEAFKWWNGIVNDEEDNPNPPDILPPDDASLLVPLFSPILHNHTNYTIDADNCWKHIHETLCKLVDNPNVENPNDDFPEFVVQLYSYRKYLKIKDIDMAMIYIDKFCPDPPNDFFLQTMALSIDDPELSVVVLLKLFDDGDERFIKCLESPGFSDRLFDLYVPFLLLFNLRDQHFLFRLNVAELIIRVLEKYPGNLMDQMLNSLYQKLLALIVYAPVQYSYAFFRCLVKLNDFSLEKLSRDQQQNRLNGLLAIADGDCAIRFAILRYLTRFPNIIDLYEIIKYSSKHLPLCNTDLEILIDLVAETHNDSPLTHLMVVRSLCRTLMQSFLFMRSAATLLIEFLSDYSSDEIIDWMKAFIRRVFIFIRFCILKNKYLRRVLLLCSVLSSPMFKSIPWLYKFIQIYASEAYCQHLPFIADYFSIINEKDEIFEKEFSIFSSSKIQLKVFPFKDKTCTLSENHQTRQYTTYKSAQTDSRLEELNIPLLIARYLYYDTEISTSDQKFCQFQIEDLIQEQKDKYVECEKAHLSTKYPRLNKFLTAGKINLLGATIAYKESENAIWEFQKRVINDYLGVLNEIHRLLCQHPNIMANIKILIFDNNTAITDSAKYKNLKERKHACKLALYNMATKFQPPNYEQLIIGELANNMFKYDMSIKYSAPSVLDYYVQEYLNRNPKFAPMLDAAATIINMGVVEAAKTTIDELANAVTEQIGRVMDGSSVIISQSILRVIFDICYSSSSILNSYKAANAEFLRRCNQFISKSISEAGIPDCIVGGMRKRATVQTLFRNKKMNTFGLIEYMTNPLDMVKHIYNVIQSLDSLNYNCTLHQEMVILVQCVISVSPPSNAVSAMKFINQWAPTFCSQLLNDSLKLYREAMDRIIVVDKITEE</sequence>
<reference evidence="1" key="2">
    <citation type="journal article" date="2007" name="Science">
        <title>Draft genome sequence of the sexually transmitted pathogen Trichomonas vaginalis.</title>
        <authorList>
            <person name="Carlton J.M."/>
            <person name="Hirt R.P."/>
            <person name="Silva J.C."/>
            <person name="Delcher A.L."/>
            <person name="Schatz M."/>
            <person name="Zhao Q."/>
            <person name="Wortman J.R."/>
            <person name="Bidwell S.L."/>
            <person name="Alsmark U.C.M."/>
            <person name="Besteiro S."/>
            <person name="Sicheritz-Ponten T."/>
            <person name="Noel C.J."/>
            <person name="Dacks J.B."/>
            <person name="Foster P.G."/>
            <person name="Simillion C."/>
            <person name="Van de Peer Y."/>
            <person name="Miranda-Saavedra D."/>
            <person name="Barton G.J."/>
            <person name="Westrop G.D."/>
            <person name="Mueller S."/>
            <person name="Dessi D."/>
            <person name="Fiori P.L."/>
            <person name="Ren Q."/>
            <person name="Paulsen I."/>
            <person name="Zhang H."/>
            <person name="Bastida-Corcuera F.D."/>
            <person name="Simoes-Barbosa A."/>
            <person name="Brown M.T."/>
            <person name="Hayes R.D."/>
            <person name="Mukherjee M."/>
            <person name="Okumura C.Y."/>
            <person name="Schneider R."/>
            <person name="Smith A.J."/>
            <person name="Vanacova S."/>
            <person name="Villalvazo M."/>
            <person name="Haas B.J."/>
            <person name="Pertea M."/>
            <person name="Feldblyum T.V."/>
            <person name="Utterback T.R."/>
            <person name="Shu C.L."/>
            <person name="Osoegawa K."/>
            <person name="de Jong P.J."/>
            <person name="Hrdy I."/>
            <person name="Horvathova L."/>
            <person name="Zubacova Z."/>
            <person name="Dolezal P."/>
            <person name="Malik S.B."/>
            <person name="Logsdon J.M. Jr."/>
            <person name="Henze K."/>
            <person name="Gupta A."/>
            <person name="Wang C.C."/>
            <person name="Dunne R.L."/>
            <person name="Upcroft J.A."/>
            <person name="Upcroft P."/>
            <person name="White O."/>
            <person name="Salzberg S.L."/>
            <person name="Tang P."/>
            <person name="Chiu C.-H."/>
            <person name="Lee Y.-S."/>
            <person name="Embley T.M."/>
            <person name="Coombs G.H."/>
            <person name="Mottram J.C."/>
            <person name="Tachezy J."/>
            <person name="Fraser-Liggett C.M."/>
            <person name="Johnson P.J."/>
        </authorList>
    </citation>
    <scope>NUCLEOTIDE SEQUENCE [LARGE SCALE GENOMIC DNA]</scope>
    <source>
        <strain evidence="1">G3</strain>
    </source>
</reference>
<dbReference type="VEuPathDB" id="TrichDB:TVAGG3_0761150"/>
<name>A2F1M5_TRIV3</name>
<dbReference type="RefSeq" id="XP_001314026.1">
    <property type="nucleotide sequence ID" value="XM_001314020.1"/>
</dbReference>
<proteinExistence type="predicted"/>
<dbReference type="VEuPathDB" id="TrichDB:TVAG_412190"/>
<dbReference type="Proteomes" id="UP000001542">
    <property type="component" value="Unassembled WGS sequence"/>
</dbReference>
<dbReference type="OrthoDB" id="10673695at2759"/>
<keyword evidence="2" id="KW-1185">Reference proteome</keyword>
<protein>
    <submittedName>
        <fullName evidence="1">Uncharacterized protein</fullName>
    </submittedName>
</protein>
<evidence type="ECO:0000313" key="2">
    <source>
        <dbReference type="Proteomes" id="UP000001542"/>
    </source>
</evidence>
<gene>
    <name evidence="1" type="ORF">TVAG_412190</name>
</gene>
<dbReference type="KEGG" id="tva:4759015"/>
<accession>A2F1M5</accession>
<organism evidence="1 2">
    <name type="scientific">Trichomonas vaginalis (strain ATCC PRA-98 / G3)</name>
    <dbReference type="NCBI Taxonomy" id="412133"/>
    <lineage>
        <taxon>Eukaryota</taxon>
        <taxon>Metamonada</taxon>
        <taxon>Parabasalia</taxon>
        <taxon>Trichomonadida</taxon>
        <taxon>Trichomonadidae</taxon>
        <taxon>Trichomonas</taxon>
    </lineage>
</organism>
<dbReference type="AlphaFoldDB" id="A2F1M5"/>
<evidence type="ECO:0000313" key="1">
    <source>
        <dbReference type="EMBL" id="EAY01190.1"/>
    </source>
</evidence>